<name>A0A1F7XL60_9BACT</name>
<keyword evidence="2" id="KW-0067">ATP-binding</keyword>
<accession>A0A1F7XL60</accession>
<proteinExistence type="predicted"/>
<evidence type="ECO:0008006" key="5">
    <source>
        <dbReference type="Google" id="ProtNLM"/>
    </source>
</evidence>
<comment type="caution">
    <text evidence="3">The sequence shown here is derived from an EMBL/GenBank/DDBJ whole genome shotgun (WGS) entry which is preliminary data.</text>
</comment>
<dbReference type="Gene3D" id="3.30.1760.10">
    <property type="entry name" value="Conserved hypothetical protein from pyrococcus furiosus pfu- 392566-001, domain 2"/>
    <property type="match status" value="1"/>
</dbReference>
<dbReference type="Proteomes" id="UP000177382">
    <property type="component" value="Unassembled WGS sequence"/>
</dbReference>
<dbReference type="Gene3D" id="3.90.1530.10">
    <property type="entry name" value="Conserved hypothetical protein from pyrococcus furiosus pfu- 392566-001, ParB domain"/>
    <property type="match status" value="1"/>
</dbReference>
<evidence type="ECO:0000256" key="1">
    <source>
        <dbReference type="ARBA" id="ARBA00022741"/>
    </source>
</evidence>
<reference evidence="3 4" key="1">
    <citation type="journal article" date="2016" name="Nat. Commun.">
        <title>Thousands of microbial genomes shed light on interconnected biogeochemical processes in an aquifer system.</title>
        <authorList>
            <person name="Anantharaman K."/>
            <person name="Brown C.T."/>
            <person name="Hug L.A."/>
            <person name="Sharon I."/>
            <person name="Castelle C.J."/>
            <person name="Probst A.J."/>
            <person name="Thomas B.C."/>
            <person name="Singh A."/>
            <person name="Wilkins M.J."/>
            <person name="Karaoz U."/>
            <person name="Brodie E.L."/>
            <person name="Williams K.H."/>
            <person name="Hubbard S.S."/>
            <person name="Banfield J.F."/>
        </authorList>
    </citation>
    <scope>NUCLEOTIDE SEQUENCE [LARGE SCALE GENOMIC DNA]</scope>
</reference>
<dbReference type="InterPro" id="IPR036086">
    <property type="entry name" value="ParB/Sulfiredoxin_sf"/>
</dbReference>
<dbReference type="InterPro" id="IPR023098">
    <property type="entry name" value="SerK/SbnI_C"/>
</dbReference>
<dbReference type="SUPFAM" id="SSF110849">
    <property type="entry name" value="ParB/Sulfiredoxin"/>
    <property type="match status" value="1"/>
</dbReference>
<dbReference type="AlphaFoldDB" id="A0A1F7XL60"/>
<protein>
    <recommendedName>
        <fullName evidence="5">ParB/Sulfiredoxin domain-containing protein</fullName>
    </recommendedName>
</protein>
<evidence type="ECO:0000313" key="3">
    <source>
        <dbReference type="EMBL" id="OGM15767.1"/>
    </source>
</evidence>
<keyword evidence="1" id="KW-0547">Nucleotide-binding</keyword>
<dbReference type="STRING" id="1802485.A2V97_03240"/>
<dbReference type="EMBL" id="MGFX01000001">
    <property type="protein sequence ID" value="OGM15767.1"/>
    <property type="molecule type" value="Genomic_DNA"/>
</dbReference>
<evidence type="ECO:0000313" key="4">
    <source>
        <dbReference type="Proteomes" id="UP000177382"/>
    </source>
</evidence>
<organism evidence="3 4">
    <name type="scientific">Candidatus Woesebacteria bacterium RBG_16_42_24</name>
    <dbReference type="NCBI Taxonomy" id="1802485"/>
    <lineage>
        <taxon>Bacteria</taxon>
        <taxon>Candidatus Woeseibacteriota</taxon>
    </lineage>
</organism>
<sequence length="271" mass="30770">MEPVLKLVPLSSIELQEEAESERLKNLVEAFRKSQTLKDPPIVASGLGKKLIQLDGTNRINVLRKLGCSHVVVQVVDYHDTSSVLIKSWVHVSKVNKQEFLKKLKMLPKVETESFKIGLGVTLTGHPLAAASIIFRDGNGLSIFSNSDLIRRVKLMRSVVKLYGQLIERDRQVTIESMAQLSEFFTKHKDKNVALFFPSFSSHEIYSLLEKGITLPTGITRHVINGRALRINYPIAMLGKGVTEREKQNYFKNFLKNLNLRFYEESTFVVE</sequence>
<gene>
    <name evidence="3" type="ORF">A2V97_03240</name>
</gene>
<dbReference type="GO" id="GO:0005524">
    <property type="term" value="F:ATP binding"/>
    <property type="evidence" value="ECO:0007669"/>
    <property type="project" value="UniProtKB-KW"/>
</dbReference>
<evidence type="ECO:0000256" key="2">
    <source>
        <dbReference type="ARBA" id="ARBA00022840"/>
    </source>
</evidence>